<reference evidence="1 2" key="1">
    <citation type="submission" date="2019-06" db="EMBL/GenBank/DDBJ databases">
        <title>Flavobacterium sp. MaA-Y11 from geoumgang.</title>
        <authorList>
            <person name="Jeong S."/>
        </authorList>
    </citation>
    <scope>NUCLEOTIDE SEQUENCE [LARGE SCALE GENOMIC DNA]</scope>
    <source>
        <strain evidence="1 2">MaA-Y11</strain>
    </source>
</reference>
<evidence type="ECO:0008006" key="3">
    <source>
        <dbReference type="Google" id="ProtNLM"/>
    </source>
</evidence>
<organism evidence="1 2">
    <name type="scientific">Flavobacterium microcysteis</name>
    <dbReference type="NCBI Taxonomy" id="2596891"/>
    <lineage>
        <taxon>Bacteria</taxon>
        <taxon>Pseudomonadati</taxon>
        <taxon>Bacteroidota</taxon>
        <taxon>Flavobacteriia</taxon>
        <taxon>Flavobacteriales</taxon>
        <taxon>Flavobacteriaceae</taxon>
        <taxon>Flavobacterium</taxon>
    </lineage>
</organism>
<reference evidence="1 2" key="2">
    <citation type="submission" date="2019-06" db="EMBL/GenBank/DDBJ databases">
        <authorList>
            <person name="Seo Y."/>
        </authorList>
    </citation>
    <scope>NUCLEOTIDE SEQUENCE [LARGE SCALE GENOMIC DNA]</scope>
    <source>
        <strain evidence="1 2">MaA-Y11</strain>
    </source>
</reference>
<dbReference type="Proteomes" id="UP000319175">
    <property type="component" value="Unassembled WGS sequence"/>
</dbReference>
<name>A0A501QGM4_9FLAO</name>
<dbReference type="PROSITE" id="PS51257">
    <property type="entry name" value="PROKAR_LIPOPROTEIN"/>
    <property type="match status" value="1"/>
</dbReference>
<protein>
    <recommendedName>
        <fullName evidence="3">Lipoprotein</fullName>
    </recommendedName>
</protein>
<dbReference type="OrthoDB" id="1274311at2"/>
<gene>
    <name evidence="1" type="ORF">FJA49_05005</name>
</gene>
<keyword evidence="2" id="KW-1185">Reference proteome</keyword>
<proteinExistence type="predicted"/>
<dbReference type="AlphaFoldDB" id="A0A501QGM4"/>
<evidence type="ECO:0000313" key="2">
    <source>
        <dbReference type="Proteomes" id="UP000319175"/>
    </source>
</evidence>
<dbReference type="RefSeq" id="WP_139999492.1">
    <property type="nucleotide sequence ID" value="NZ_VFJE01000051.1"/>
</dbReference>
<evidence type="ECO:0000313" key="1">
    <source>
        <dbReference type="EMBL" id="TPD71261.1"/>
    </source>
</evidence>
<dbReference type="EMBL" id="VFJE01000051">
    <property type="protein sequence ID" value="TPD71261.1"/>
    <property type="molecule type" value="Genomic_DNA"/>
</dbReference>
<comment type="caution">
    <text evidence="1">The sequence shown here is derived from an EMBL/GenBank/DDBJ whole genome shotgun (WGS) entry which is preliminary data.</text>
</comment>
<accession>A0A501QGM4</accession>
<sequence>MKKLLLLLVIFPLFVSCDDSKEKKLNWDYPDENAEIKTFNTKAIDDKELISRLEEDFRKGKFKIESKEDKKEVSFSNCNDNLILKIKGNGIRRYYVKRTEAKPKNYYPDFMMFIYEFDSEAEAEDVEEEIREAFFSGNGFCNGKGHDYLVRYKNKVVRLATRAHMFMDYTKEYSEKIKSYR</sequence>